<evidence type="ECO:0000256" key="5">
    <source>
        <dbReference type="ARBA" id="ARBA00093456"/>
    </source>
</evidence>
<keyword evidence="2" id="KW-1017">Isopeptide bond</keyword>
<keyword evidence="3" id="KW-0832">Ubl conjugation</keyword>
<dbReference type="Pfam" id="PF14631">
    <property type="entry name" value="FancD2"/>
    <property type="match status" value="1"/>
</dbReference>
<dbReference type="GO" id="GO:0005634">
    <property type="term" value="C:nucleus"/>
    <property type="evidence" value="ECO:0007669"/>
    <property type="project" value="UniProtKB-SubCell"/>
</dbReference>
<dbReference type="PANTHER" id="PTHR32086:SF0">
    <property type="entry name" value="FANCONI ANEMIA GROUP D2 PROTEIN"/>
    <property type="match status" value="1"/>
</dbReference>
<sequence length="71" mass="7978">MERFLFRVKALLHTTSSGCTFWMGNLKHKDLAGQVVSSQAYVDDQSDNVNEDPAGVMDEDQPASEEDRETE</sequence>
<dbReference type="PANTHER" id="PTHR32086">
    <property type="entry name" value="FANCONI ANEMIA GROUP D2 PROTEIN"/>
    <property type="match status" value="1"/>
</dbReference>
<dbReference type="GO" id="GO:0000793">
    <property type="term" value="C:condensed chromosome"/>
    <property type="evidence" value="ECO:0007669"/>
    <property type="project" value="TreeGrafter"/>
</dbReference>
<evidence type="ECO:0000313" key="8">
    <source>
        <dbReference type="Proteomes" id="UP001064489"/>
    </source>
</evidence>
<feature type="region of interest" description="Disordered" evidence="6">
    <location>
        <begin position="43"/>
        <end position="71"/>
    </location>
</feature>
<dbReference type="EMBL" id="JAJSOW010000108">
    <property type="protein sequence ID" value="KAI9153322.1"/>
    <property type="molecule type" value="Genomic_DNA"/>
</dbReference>
<comment type="caution">
    <text evidence="7">The sequence shown here is derived from an EMBL/GenBank/DDBJ whole genome shotgun (WGS) entry which is preliminary data.</text>
</comment>
<dbReference type="Proteomes" id="UP001064489">
    <property type="component" value="Chromosome 11"/>
</dbReference>
<organism evidence="7 8">
    <name type="scientific">Acer negundo</name>
    <name type="common">Box elder</name>
    <dbReference type="NCBI Taxonomy" id="4023"/>
    <lineage>
        <taxon>Eukaryota</taxon>
        <taxon>Viridiplantae</taxon>
        <taxon>Streptophyta</taxon>
        <taxon>Embryophyta</taxon>
        <taxon>Tracheophyta</taxon>
        <taxon>Spermatophyta</taxon>
        <taxon>Magnoliopsida</taxon>
        <taxon>eudicotyledons</taxon>
        <taxon>Gunneridae</taxon>
        <taxon>Pentapetalae</taxon>
        <taxon>rosids</taxon>
        <taxon>malvids</taxon>
        <taxon>Sapindales</taxon>
        <taxon>Sapindaceae</taxon>
        <taxon>Hippocastanoideae</taxon>
        <taxon>Acereae</taxon>
        <taxon>Acer</taxon>
    </lineage>
</organism>
<evidence type="ECO:0000256" key="2">
    <source>
        <dbReference type="ARBA" id="ARBA00022499"/>
    </source>
</evidence>
<dbReference type="GO" id="GO:0070182">
    <property type="term" value="F:DNA polymerase binding"/>
    <property type="evidence" value="ECO:0007669"/>
    <property type="project" value="TreeGrafter"/>
</dbReference>
<evidence type="ECO:0000256" key="3">
    <source>
        <dbReference type="ARBA" id="ARBA00022843"/>
    </source>
</evidence>
<comment type="similarity">
    <text evidence="5">Belongs to the Fanconi anemia protein FANCD2 family.</text>
</comment>
<dbReference type="GO" id="GO:1990918">
    <property type="term" value="P:double-strand break repair involved in meiotic recombination"/>
    <property type="evidence" value="ECO:0007669"/>
    <property type="project" value="TreeGrafter"/>
</dbReference>
<dbReference type="GO" id="GO:0031573">
    <property type="term" value="P:mitotic intra-S DNA damage checkpoint signaling"/>
    <property type="evidence" value="ECO:0007669"/>
    <property type="project" value="TreeGrafter"/>
</dbReference>
<dbReference type="AlphaFoldDB" id="A0AAD5I5M4"/>
<keyword evidence="8" id="KW-1185">Reference proteome</keyword>
<protein>
    <submittedName>
        <fullName evidence="7">Uncharacterized protein</fullName>
    </submittedName>
</protein>
<keyword evidence="4" id="KW-0539">Nucleus</keyword>
<feature type="compositionally biased region" description="Acidic residues" evidence="6">
    <location>
        <begin position="57"/>
        <end position="71"/>
    </location>
</feature>
<evidence type="ECO:0000313" key="7">
    <source>
        <dbReference type="EMBL" id="KAI9153322.1"/>
    </source>
</evidence>
<dbReference type="GO" id="GO:0007129">
    <property type="term" value="P:homologous chromosome pairing at meiosis"/>
    <property type="evidence" value="ECO:0007669"/>
    <property type="project" value="TreeGrafter"/>
</dbReference>
<dbReference type="GO" id="GO:0036297">
    <property type="term" value="P:interstrand cross-link repair"/>
    <property type="evidence" value="ECO:0007669"/>
    <property type="project" value="TreeGrafter"/>
</dbReference>
<proteinExistence type="inferred from homology"/>
<dbReference type="InterPro" id="IPR029448">
    <property type="entry name" value="FANCD2"/>
</dbReference>
<reference evidence="7" key="1">
    <citation type="journal article" date="2022" name="Plant J.">
        <title>Strategies of tolerance reflected in two North American maple genomes.</title>
        <authorList>
            <person name="McEvoy S.L."/>
            <person name="Sezen U.U."/>
            <person name="Trouern-Trend A."/>
            <person name="McMahon S.M."/>
            <person name="Schaberg P.G."/>
            <person name="Yang J."/>
            <person name="Wegrzyn J.L."/>
            <person name="Swenson N.G."/>
        </authorList>
    </citation>
    <scope>NUCLEOTIDE SEQUENCE</scope>
    <source>
        <strain evidence="7">91603</strain>
    </source>
</reference>
<comment type="subcellular location">
    <subcellularLocation>
        <location evidence="1">Nucleus</location>
    </subcellularLocation>
</comment>
<reference evidence="7" key="2">
    <citation type="submission" date="2023-02" db="EMBL/GenBank/DDBJ databases">
        <authorList>
            <person name="Swenson N.G."/>
            <person name="Wegrzyn J.L."/>
            <person name="Mcevoy S.L."/>
        </authorList>
    </citation>
    <scope>NUCLEOTIDE SEQUENCE</scope>
    <source>
        <strain evidence="7">91603</strain>
        <tissue evidence="7">Leaf</tissue>
    </source>
</reference>
<evidence type="ECO:0000256" key="1">
    <source>
        <dbReference type="ARBA" id="ARBA00004123"/>
    </source>
</evidence>
<gene>
    <name evidence="7" type="ORF">LWI28_009495</name>
</gene>
<name>A0AAD5I5M4_ACENE</name>
<accession>A0AAD5I5M4</accession>
<evidence type="ECO:0000256" key="4">
    <source>
        <dbReference type="ARBA" id="ARBA00023242"/>
    </source>
</evidence>
<evidence type="ECO:0000256" key="6">
    <source>
        <dbReference type="SAM" id="MobiDB-lite"/>
    </source>
</evidence>